<evidence type="ECO:0000313" key="3">
    <source>
        <dbReference type="Proteomes" id="UP001201449"/>
    </source>
</evidence>
<dbReference type="InterPro" id="IPR010364">
    <property type="entry name" value="Uncharacterised_IM_CreD"/>
</dbReference>
<comment type="caution">
    <text evidence="2">The sequence shown here is derived from an EMBL/GenBank/DDBJ whole genome shotgun (WGS) entry which is preliminary data.</text>
</comment>
<evidence type="ECO:0000256" key="1">
    <source>
        <dbReference type="SAM" id="Phobius"/>
    </source>
</evidence>
<feature type="transmembrane region" description="Helical" evidence="1">
    <location>
        <begin position="361"/>
        <end position="381"/>
    </location>
</feature>
<feature type="transmembrane region" description="Helical" evidence="1">
    <location>
        <begin position="333"/>
        <end position="354"/>
    </location>
</feature>
<keyword evidence="1" id="KW-0472">Membrane</keyword>
<keyword evidence="1" id="KW-1133">Transmembrane helix</keyword>
<dbReference type="PIRSF" id="PIRSF004548">
    <property type="entry name" value="CreD"/>
    <property type="match status" value="1"/>
</dbReference>
<sequence>METTNTSPFAFLSKFAITFKLIVIGFLAILLLIPAVMIQELIHEREMLKQTAVAEIGSKWAEAQLISGPILTFPMQFEKTENQKTSSYVEHLHVVPDDLKVTGTIYPEQLKRGIFTAIVYRSDIEIRGTFQVPAAFDEAHFVGIKGEKATINVGLGDLRGVEEVVNLKWGTETFTVSPGSTIPDLQTAGFHVALPMEKLSPGAEIPFSIQLKLRGSESIYFIPVGQTTEIKLSSAWSSPKFDGKFLPNDRKLDEEGFEASWKVLELNRNFPQQWKDDSFNAQLKAAAFGVELLSPMEDYQKSLRSAKYALLTISLTFLMFFLVEILGKKNIHPFQYLMVGLSICLFYVLLIAISEHSNFNFAYLVAMSAVIITICLYSLPLFKSKKYTLALGGVLLGTFGFIFVTLQMEDYALLMGSVGLFVILAATMYITRNIDWYNIKGSSQSE</sequence>
<feature type="transmembrane region" description="Helical" evidence="1">
    <location>
        <begin position="308"/>
        <end position="327"/>
    </location>
</feature>
<organism evidence="2 3">
    <name type="scientific">Mariniradius sediminis</name>
    <dbReference type="NCBI Taxonomy" id="2909237"/>
    <lineage>
        <taxon>Bacteria</taxon>
        <taxon>Pseudomonadati</taxon>
        <taxon>Bacteroidota</taxon>
        <taxon>Cytophagia</taxon>
        <taxon>Cytophagales</taxon>
        <taxon>Cyclobacteriaceae</taxon>
        <taxon>Mariniradius</taxon>
    </lineage>
</organism>
<dbReference type="PANTHER" id="PTHR30092">
    <property type="entry name" value="INNER MEMBRANE PROTEIN CRED"/>
    <property type="match status" value="1"/>
</dbReference>
<dbReference type="EMBL" id="JAKEVZ010000003">
    <property type="protein sequence ID" value="MCF1750440.1"/>
    <property type="molecule type" value="Genomic_DNA"/>
</dbReference>
<keyword evidence="3" id="KW-1185">Reference proteome</keyword>
<keyword evidence="1" id="KW-0812">Transmembrane</keyword>
<gene>
    <name evidence="2" type="primary">creD</name>
    <name evidence="2" type="ORF">L0U89_05095</name>
</gene>
<feature type="transmembrane region" description="Helical" evidence="1">
    <location>
        <begin position="387"/>
        <end position="404"/>
    </location>
</feature>
<accession>A0ABS9BSX2</accession>
<protein>
    <submittedName>
        <fullName evidence="2">Cell envelope integrity protein CreD</fullName>
    </submittedName>
</protein>
<feature type="transmembrane region" description="Helical" evidence="1">
    <location>
        <begin position="15"/>
        <end position="38"/>
    </location>
</feature>
<proteinExistence type="predicted"/>
<dbReference type="RefSeq" id="WP_234860543.1">
    <property type="nucleotide sequence ID" value="NZ_JAKEVZ010000003.1"/>
</dbReference>
<dbReference type="Pfam" id="PF06123">
    <property type="entry name" value="CreD"/>
    <property type="match status" value="1"/>
</dbReference>
<evidence type="ECO:0000313" key="2">
    <source>
        <dbReference type="EMBL" id="MCF1750440.1"/>
    </source>
</evidence>
<dbReference type="Proteomes" id="UP001201449">
    <property type="component" value="Unassembled WGS sequence"/>
</dbReference>
<feature type="transmembrane region" description="Helical" evidence="1">
    <location>
        <begin position="411"/>
        <end position="430"/>
    </location>
</feature>
<reference evidence="2 3" key="1">
    <citation type="submission" date="2022-01" db="EMBL/GenBank/DDBJ databases">
        <title>Mariniradius saccharolyticus sp. nov., isolated from sediment of a river.</title>
        <authorList>
            <person name="Liu H."/>
        </authorList>
    </citation>
    <scope>NUCLEOTIDE SEQUENCE [LARGE SCALE GENOMIC DNA]</scope>
    <source>
        <strain evidence="2 3">RY-2</strain>
    </source>
</reference>
<dbReference type="PANTHER" id="PTHR30092:SF0">
    <property type="entry name" value="INNER MEMBRANE PROTEIN CRED"/>
    <property type="match status" value="1"/>
</dbReference>
<dbReference type="NCBIfam" id="NF008712">
    <property type="entry name" value="PRK11715.1-1"/>
    <property type="match status" value="1"/>
</dbReference>
<name>A0ABS9BSX2_9BACT</name>